<keyword evidence="5 6" id="KW-0472">Membrane</keyword>
<reference evidence="8" key="2">
    <citation type="submission" date="2021-04" db="EMBL/GenBank/DDBJ databases">
        <authorList>
            <person name="Gilroy R."/>
        </authorList>
    </citation>
    <scope>NUCLEOTIDE SEQUENCE</scope>
    <source>
        <strain evidence="8">ChiHecec2B26-7398</strain>
    </source>
</reference>
<organism evidence="8 9">
    <name type="scientific">Candidatus Gemmiger excrementipullorum</name>
    <dbReference type="NCBI Taxonomy" id="2838610"/>
    <lineage>
        <taxon>Bacteria</taxon>
        <taxon>Bacillati</taxon>
        <taxon>Bacillota</taxon>
        <taxon>Clostridia</taxon>
        <taxon>Eubacteriales</taxon>
        <taxon>Gemmiger</taxon>
    </lineage>
</organism>
<dbReference type="InterPro" id="IPR051401">
    <property type="entry name" value="GtrA_CellWall_Glycosyl"/>
</dbReference>
<feature type="transmembrane region" description="Helical" evidence="6">
    <location>
        <begin position="125"/>
        <end position="146"/>
    </location>
</feature>
<dbReference type="Proteomes" id="UP000886751">
    <property type="component" value="Unassembled WGS sequence"/>
</dbReference>
<keyword evidence="4 6" id="KW-1133">Transmembrane helix</keyword>
<comment type="subcellular location">
    <subcellularLocation>
        <location evidence="1">Membrane</location>
        <topology evidence="1">Multi-pass membrane protein</topology>
    </subcellularLocation>
</comment>
<keyword evidence="3 6" id="KW-0812">Transmembrane</keyword>
<dbReference type="InterPro" id="IPR007267">
    <property type="entry name" value="GtrA_DPMS_TM"/>
</dbReference>
<accession>A0A9D2BU60</accession>
<name>A0A9D2BU60_9FIRM</name>
<evidence type="ECO:0000256" key="4">
    <source>
        <dbReference type="ARBA" id="ARBA00022989"/>
    </source>
</evidence>
<evidence type="ECO:0000256" key="6">
    <source>
        <dbReference type="SAM" id="Phobius"/>
    </source>
</evidence>
<evidence type="ECO:0000256" key="3">
    <source>
        <dbReference type="ARBA" id="ARBA00022692"/>
    </source>
</evidence>
<dbReference type="GO" id="GO:0005886">
    <property type="term" value="C:plasma membrane"/>
    <property type="evidence" value="ECO:0007669"/>
    <property type="project" value="TreeGrafter"/>
</dbReference>
<dbReference type="Pfam" id="PF04138">
    <property type="entry name" value="GtrA_DPMS_TM"/>
    <property type="match status" value="1"/>
</dbReference>
<dbReference type="GO" id="GO:0000271">
    <property type="term" value="P:polysaccharide biosynthetic process"/>
    <property type="evidence" value="ECO:0007669"/>
    <property type="project" value="InterPro"/>
</dbReference>
<evidence type="ECO:0000313" key="9">
    <source>
        <dbReference type="Proteomes" id="UP000886751"/>
    </source>
</evidence>
<evidence type="ECO:0000256" key="1">
    <source>
        <dbReference type="ARBA" id="ARBA00004141"/>
    </source>
</evidence>
<feature type="transmembrane region" description="Helical" evidence="6">
    <location>
        <begin position="38"/>
        <end position="61"/>
    </location>
</feature>
<feature type="domain" description="GtrA/DPMS transmembrane" evidence="7">
    <location>
        <begin position="14"/>
        <end position="152"/>
    </location>
</feature>
<evidence type="ECO:0000256" key="5">
    <source>
        <dbReference type="ARBA" id="ARBA00023136"/>
    </source>
</evidence>
<proteinExistence type="inferred from homology"/>
<evidence type="ECO:0000259" key="7">
    <source>
        <dbReference type="Pfam" id="PF04138"/>
    </source>
</evidence>
<gene>
    <name evidence="8" type="ORF">H9846_02450</name>
</gene>
<evidence type="ECO:0000313" key="8">
    <source>
        <dbReference type="EMBL" id="HIX94298.1"/>
    </source>
</evidence>
<evidence type="ECO:0000256" key="2">
    <source>
        <dbReference type="ARBA" id="ARBA00009399"/>
    </source>
</evidence>
<feature type="transmembrane region" description="Helical" evidence="6">
    <location>
        <begin position="82"/>
        <end position="105"/>
    </location>
</feature>
<dbReference type="PANTHER" id="PTHR38459">
    <property type="entry name" value="PROPHAGE BACTOPRENOL-LINKED GLUCOSE TRANSLOCASE HOMOLOG"/>
    <property type="match status" value="1"/>
</dbReference>
<dbReference type="AlphaFoldDB" id="A0A9D2BU60"/>
<comment type="caution">
    <text evidence="8">The sequence shown here is derived from an EMBL/GenBank/DDBJ whole genome shotgun (WGS) entry which is preliminary data.</text>
</comment>
<dbReference type="EMBL" id="DXEI01000040">
    <property type="protein sequence ID" value="HIX94298.1"/>
    <property type="molecule type" value="Genomic_DNA"/>
</dbReference>
<protein>
    <submittedName>
        <fullName evidence="8">GtrA family protein</fullName>
    </submittedName>
</protein>
<sequence length="155" mass="17190">MKDFIQKYYEGLAYLFFGGLATLLNLVLFAVFQAAFGTAFASGAGNIIDNVICILFAYWTNRTFVFRSQNHGKAAWKEFGQFLFFRLVTLVLDQVIIMAGVRLVGPWLGFAVEDAGAGGALTPSALWAMGVKLFSQVVVILSNYVFSKLFTFKKK</sequence>
<dbReference type="PANTHER" id="PTHR38459:SF5">
    <property type="entry name" value="CELL WALL TEICHOIC ACID GLYCOSYLATION PROTEIN GTCA"/>
    <property type="match status" value="1"/>
</dbReference>
<reference evidence="8" key="1">
    <citation type="journal article" date="2021" name="PeerJ">
        <title>Extensive microbial diversity within the chicken gut microbiome revealed by metagenomics and culture.</title>
        <authorList>
            <person name="Gilroy R."/>
            <person name="Ravi A."/>
            <person name="Getino M."/>
            <person name="Pursley I."/>
            <person name="Horton D.L."/>
            <person name="Alikhan N.F."/>
            <person name="Baker D."/>
            <person name="Gharbi K."/>
            <person name="Hall N."/>
            <person name="Watson M."/>
            <person name="Adriaenssens E.M."/>
            <person name="Foster-Nyarko E."/>
            <person name="Jarju S."/>
            <person name="Secka A."/>
            <person name="Antonio M."/>
            <person name="Oren A."/>
            <person name="Chaudhuri R.R."/>
            <person name="La Ragione R."/>
            <person name="Hildebrand F."/>
            <person name="Pallen M.J."/>
        </authorList>
    </citation>
    <scope>NUCLEOTIDE SEQUENCE</scope>
    <source>
        <strain evidence="8">ChiHecec2B26-7398</strain>
    </source>
</reference>
<feature type="transmembrane region" description="Helical" evidence="6">
    <location>
        <begin position="12"/>
        <end position="32"/>
    </location>
</feature>
<comment type="similarity">
    <text evidence="2">Belongs to the GtrA family.</text>
</comment>